<protein>
    <recommendedName>
        <fullName evidence="5">NAC domain-containing protein 8</fullName>
    </recommendedName>
</protein>
<evidence type="ECO:0008006" key="5">
    <source>
        <dbReference type="Google" id="ProtNLM"/>
    </source>
</evidence>
<dbReference type="AlphaFoldDB" id="A0A8T0MY87"/>
<feature type="chain" id="PRO_5035886927" description="NAC domain-containing protein 8" evidence="2">
    <location>
        <begin position="26"/>
        <end position="556"/>
    </location>
</feature>
<evidence type="ECO:0000256" key="1">
    <source>
        <dbReference type="SAM" id="MobiDB-lite"/>
    </source>
</evidence>
<evidence type="ECO:0000313" key="3">
    <source>
        <dbReference type="EMBL" id="KAG2542451.1"/>
    </source>
</evidence>
<dbReference type="PANTHER" id="PTHR47871:SF2">
    <property type="entry name" value="OS03G0221300 PROTEIN"/>
    <property type="match status" value="1"/>
</dbReference>
<sequence length="556" mass="62380">MVRLSAIHLSTSLLRLLMMIEDLVTLILEIYLDVSTPDDSREKCTTCSNPGVYTETDELDHISLKERYRILLADKSTCPATISARESSKTYSKRNQEVTAYKEDICNMLQEISSAPPIIESNPMDDCNSSRLLCEDDSGFLSISGISSHTGPSVCEVGCSHDPVEGNQVGGTATCGSESSELIVRKQGGLLADVKLEPALEGYEIDPSESPQENPAQAEGSVPSLGVKDELNECDLPGLCEKISFSSRKRRKRKTTSYSNEKMLEEDTYTNDEGIAYCSRRRRMKKTATDSIEKALDEDAPGLLQILLTRGIAVQEIKLYGAEEDNEMIPDSSESSFEDLENVIANIFPKRTSLLKLSIARHEKGEKAIYCLSCLISLIEQSRYLQFRDCPVEWGWCRDLQSFIFVFRSHNRIVLERPEYGYATYFFEVVQSLSIEWQIRRLVIAMKLSGCGRTALIENRPLLVGEDLTEGEAHVLEEYGWIRNTGLGTMVNYRDRVVHDRWTEKNVSDWRAKIGKLLMTGYAEGQSVTIHGPKKVANLLEATGEAEIDIKLEDPF</sequence>
<evidence type="ECO:0000256" key="2">
    <source>
        <dbReference type="SAM" id="SignalP"/>
    </source>
</evidence>
<dbReference type="PANTHER" id="PTHR47871">
    <property type="entry name" value="NAC DOMAIN-CONTAINING PROTEIN 8"/>
    <property type="match status" value="1"/>
</dbReference>
<reference evidence="3" key="1">
    <citation type="submission" date="2020-05" db="EMBL/GenBank/DDBJ databases">
        <title>WGS assembly of Panicum virgatum.</title>
        <authorList>
            <person name="Lovell J.T."/>
            <person name="Jenkins J."/>
            <person name="Shu S."/>
            <person name="Juenger T.E."/>
            <person name="Schmutz J."/>
        </authorList>
    </citation>
    <scope>NUCLEOTIDE SEQUENCE</scope>
    <source>
        <strain evidence="3">AP13</strain>
    </source>
</reference>
<gene>
    <name evidence="3" type="ORF">PVAP13_9NG638700</name>
</gene>
<dbReference type="EMBL" id="CM029054">
    <property type="protein sequence ID" value="KAG2542451.1"/>
    <property type="molecule type" value="Genomic_DNA"/>
</dbReference>
<keyword evidence="4" id="KW-1185">Reference proteome</keyword>
<organism evidence="3 4">
    <name type="scientific">Panicum virgatum</name>
    <name type="common">Blackwell switchgrass</name>
    <dbReference type="NCBI Taxonomy" id="38727"/>
    <lineage>
        <taxon>Eukaryota</taxon>
        <taxon>Viridiplantae</taxon>
        <taxon>Streptophyta</taxon>
        <taxon>Embryophyta</taxon>
        <taxon>Tracheophyta</taxon>
        <taxon>Spermatophyta</taxon>
        <taxon>Magnoliopsida</taxon>
        <taxon>Liliopsida</taxon>
        <taxon>Poales</taxon>
        <taxon>Poaceae</taxon>
        <taxon>PACMAD clade</taxon>
        <taxon>Panicoideae</taxon>
        <taxon>Panicodae</taxon>
        <taxon>Paniceae</taxon>
        <taxon>Panicinae</taxon>
        <taxon>Panicum</taxon>
        <taxon>Panicum sect. Hiantes</taxon>
    </lineage>
</organism>
<feature type="signal peptide" evidence="2">
    <location>
        <begin position="1"/>
        <end position="25"/>
    </location>
</feature>
<proteinExistence type="predicted"/>
<name>A0A8T0MY87_PANVG</name>
<accession>A0A8T0MY87</accession>
<keyword evidence="2" id="KW-0732">Signal</keyword>
<evidence type="ECO:0000313" key="4">
    <source>
        <dbReference type="Proteomes" id="UP000823388"/>
    </source>
</evidence>
<feature type="region of interest" description="Disordered" evidence="1">
    <location>
        <begin position="204"/>
        <end position="223"/>
    </location>
</feature>
<comment type="caution">
    <text evidence="3">The sequence shown here is derived from an EMBL/GenBank/DDBJ whole genome shotgun (WGS) entry which is preliminary data.</text>
</comment>
<dbReference type="Proteomes" id="UP000823388">
    <property type="component" value="Chromosome 9N"/>
</dbReference>